<accession>A0A6C0CC71</accession>
<dbReference type="EMBL" id="MN739372">
    <property type="protein sequence ID" value="QHT01430.1"/>
    <property type="molecule type" value="Genomic_DNA"/>
</dbReference>
<protein>
    <submittedName>
        <fullName evidence="1">Uncharacterized protein</fullName>
    </submittedName>
</protein>
<dbReference type="AlphaFoldDB" id="A0A6C0CC71"/>
<name>A0A6C0CC71_9ZZZZ</name>
<organism evidence="1">
    <name type="scientific">viral metagenome</name>
    <dbReference type="NCBI Taxonomy" id="1070528"/>
    <lineage>
        <taxon>unclassified sequences</taxon>
        <taxon>metagenomes</taxon>
        <taxon>organismal metagenomes</taxon>
    </lineage>
</organism>
<proteinExistence type="predicted"/>
<reference evidence="1" key="1">
    <citation type="journal article" date="2020" name="Nature">
        <title>Giant virus diversity and host interactions through global metagenomics.</title>
        <authorList>
            <person name="Schulz F."/>
            <person name="Roux S."/>
            <person name="Paez-Espino D."/>
            <person name="Jungbluth S."/>
            <person name="Walsh D.A."/>
            <person name="Denef V.J."/>
            <person name="McMahon K.D."/>
            <person name="Konstantinidis K.T."/>
            <person name="Eloe-Fadrosh E.A."/>
            <person name="Kyrpides N.C."/>
            <person name="Woyke T."/>
        </authorList>
    </citation>
    <scope>NUCLEOTIDE SEQUENCE</scope>
    <source>
        <strain evidence="1">GVMAG-M-3300020192-26</strain>
    </source>
</reference>
<sequence length="40" mass="4582">MEYNNEIYHHKYTFEHIGDMIGGKSNHAIIHISGLQDPGN</sequence>
<evidence type="ECO:0000313" key="1">
    <source>
        <dbReference type="EMBL" id="QHT01430.1"/>
    </source>
</evidence>